<dbReference type="FunFam" id="3.40.50.720:FF:000009">
    <property type="entry name" value="Fatty oxidation complex, alpha subunit"/>
    <property type="match status" value="1"/>
</dbReference>
<reference evidence="8 9" key="1">
    <citation type="submission" date="2010-07" db="EMBL/GenBank/DDBJ databases">
        <title>The draft genome of Paenibacillus curdlanolyticus YK9.</title>
        <authorList>
            <consortium name="US DOE Joint Genome Institute (JGI-PGF)"/>
            <person name="Lucas S."/>
            <person name="Copeland A."/>
            <person name="Lapidus A."/>
            <person name="Cheng J.-F."/>
            <person name="Bruce D."/>
            <person name="Goodwin L."/>
            <person name="Pitluck S."/>
            <person name="Land M.L."/>
            <person name="Hauser L."/>
            <person name="Chang Y.-J."/>
            <person name="Jeffries C."/>
            <person name="Anderson I.J."/>
            <person name="Johnson E."/>
            <person name="Loganathan U."/>
            <person name="Mulhopadhyay B."/>
            <person name="Kyrpides N."/>
            <person name="Woyke T.J."/>
        </authorList>
    </citation>
    <scope>NUCLEOTIDE SEQUENCE [LARGE SCALE GENOMIC DNA]</scope>
    <source>
        <strain evidence="8 9">YK9</strain>
    </source>
</reference>
<dbReference type="InterPro" id="IPR036291">
    <property type="entry name" value="NAD(P)-bd_dom_sf"/>
</dbReference>
<evidence type="ECO:0000256" key="1">
    <source>
        <dbReference type="ARBA" id="ARBA00005086"/>
    </source>
</evidence>
<dbReference type="EMBL" id="AEDD01000003">
    <property type="protein sequence ID" value="EFM11966.1"/>
    <property type="molecule type" value="Genomic_DNA"/>
</dbReference>
<comment type="pathway">
    <text evidence="1">Lipid metabolism; butanoate metabolism.</text>
</comment>
<feature type="binding site" evidence="5">
    <location>
        <begin position="9"/>
        <end position="14"/>
    </location>
    <ligand>
        <name>NAD(+)</name>
        <dbReference type="ChEBI" id="CHEBI:57540"/>
    </ligand>
</feature>
<protein>
    <submittedName>
        <fullName evidence="8">3-hydroxyacyl-CoA dehydrogenase NAD-binding</fullName>
    </submittedName>
</protein>
<evidence type="ECO:0000313" key="8">
    <source>
        <dbReference type="EMBL" id="EFM11966.1"/>
    </source>
</evidence>
<evidence type="ECO:0000256" key="3">
    <source>
        <dbReference type="ARBA" id="ARBA00023002"/>
    </source>
</evidence>
<dbReference type="eggNOG" id="COG1250">
    <property type="taxonomic scope" value="Bacteria"/>
</dbReference>
<evidence type="ECO:0000256" key="5">
    <source>
        <dbReference type="PIRSR" id="PIRSR000105-2"/>
    </source>
</evidence>
<sequence length="282" mass="31114">MIRKASVLGAGTIGRGVALFLAQGNLDVTLHDISEQALVQAREELENQLRLLALTGRGRVEAFAGTIDRIRFTLDYEAVSEADFIVENVTEDRAIKAALYRKIDEIASEYCIVAANTSCIPVTELAAHIRRPERVVGIHFMNPVPLISTVEVIRGFHTNEETLGETVELLQALGKQAIVVNDSPGFVSNRVSHLMMNEAMFVLHEQVASAQQVDDLFKQCFGHKMGPLETADLIGLDTVKRSLDVLYDSFQDSKYRCCPLLAQMVAANRLGRKTGAGFYDYA</sequence>
<proteinExistence type="inferred from homology"/>
<dbReference type="Pfam" id="PF00725">
    <property type="entry name" value="3HCDH"/>
    <property type="match status" value="1"/>
</dbReference>
<dbReference type="OrthoDB" id="9771883at2"/>
<keyword evidence="3" id="KW-0560">Oxidoreductase</keyword>
<name>E0I7F0_9BACL</name>
<keyword evidence="5" id="KW-0520">NAD</keyword>
<dbReference type="Gene3D" id="1.10.1040.10">
    <property type="entry name" value="N-(1-d-carboxylethyl)-l-norvaline Dehydrogenase, domain 2"/>
    <property type="match status" value="1"/>
</dbReference>
<comment type="similarity">
    <text evidence="2">Belongs to the 3-hydroxyacyl-CoA dehydrogenase family.</text>
</comment>
<feature type="binding site" evidence="5">
    <location>
        <position position="273"/>
    </location>
    <ligand>
        <name>NAD(+)</name>
        <dbReference type="ChEBI" id="CHEBI:57540"/>
    </ligand>
</feature>
<evidence type="ECO:0000313" key="9">
    <source>
        <dbReference type="Proteomes" id="UP000005387"/>
    </source>
</evidence>
<dbReference type="AlphaFoldDB" id="E0I7F0"/>
<feature type="domain" description="3-hydroxyacyl-CoA dehydrogenase C-terminal" evidence="6">
    <location>
        <begin position="185"/>
        <end position="281"/>
    </location>
</feature>
<evidence type="ECO:0000259" key="7">
    <source>
        <dbReference type="Pfam" id="PF02737"/>
    </source>
</evidence>
<dbReference type="InterPro" id="IPR006176">
    <property type="entry name" value="3-OHacyl-CoA_DH_NAD-bd"/>
</dbReference>
<dbReference type="InterPro" id="IPR008927">
    <property type="entry name" value="6-PGluconate_DH-like_C_sf"/>
</dbReference>
<dbReference type="Pfam" id="PF02737">
    <property type="entry name" value="3HCDH_N"/>
    <property type="match status" value="1"/>
</dbReference>
<feature type="binding site" evidence="5">
    <location>
        <position position="142"/>
    </location>
    <ligand>
        <name>NAD(+)</name>
        <dbReference type="ChEBI" id="CHEBI:57540"/>
    </ligand>
</feature>
<evidence type="ECO:0000256" key="2">
    <source>
        <dbReference type="ARBA" id="ARBA00009463"/>
    </source>
</evidence>
<keyword evidence="9" id="KW-1185">Reference proteome</keyword>
<gene>
    <name evidence="8" type="ORF">PaecuDRAFT_1574</name>
</gene>
<feature type="binding site" evidence="5">
    <location>
        <position position="118"/>
    </location>
    <ligand>
        <name>NAD(+)</name>
        <dbReference type="ChEBI" id="CHEBI:57540"/>
    </ligand>
</feature>
<feature type="binding site" evidence="5">
    <location>
        <position position="91"/>
    </location>
    <ligand>
        <name>NAD(+)</name>
        <dbReference type="ChEBI" id="CHEBI:57540"/>
    </ligand>
</feature>
<feature type="site" description="Important for catalytic activity" evidence="4">
    <location>
        <position position="139"/>
    </location>
</feature>
<organism evidence="8 9">
    <name type="scientific">Paenibacillus curdlanolyticus YK9</name>
    <dbReference type="NCBI Taxonomy" id="717606"/>
    <lineage>
        <taxon>Bacteria</taxon>
        <taxon>Bacillati</taxon>
        <taxon>Bacillota</taxon>
        <taxon>Bacilli</taxon>
        <taxon>Bacillales</taxon>
        <taxon>Paenibacillaceae</taxon>
        <taxon>Paenibacillus</taxon>
    </lineage>
</organism>
<dbReference type="GO" id="GO:0070403">
    <property type="term" value="F:NAD+ binding"/>
    <property type="evidence" value="ECO:0007669"/>
    <property type="project" value="InterPro"/>
</dbReference>
<dbReference type="PANTHER" id="PTHR48075">
    <property type="entry name" value="3-HYDROXYACYL-COA DEHYDROGENASE FAMILY PROTEIN"/>
    <property type="match status" value="1"/>
</dbReference>
<dbReference type="STRING" id="717606.PaecuDRAFT_1574"/>
<dbReference type="RefSeq" id="WP_006037585.1">
    <property type="nucleotide sequence ID" value="NZ_AEDD01000003.1"/>
</dbReference>
<dbReference type="PANTHER" id="PTHR48075:SF5">
    <property type="entry name" value="3-HYDROXYBUTYRYL-COA DEHYDROGENASE"/>
    <property type="match status" value="1"/>
</dbReference>
<dbReference type="InterPro" id="IPR006108">
    <property type="entry name" value="3HC_DH_C"/>
</dbReference>
<dbReference type="Proteomes" id="UP000005387">
    <property type="component" value="Unassembled WGS sequence"/>
</dbReference>
<evidence type="ECO:0000256" key="4">
    <source>
        <dbReference type="PIRSR" id="PIRSR000105-1"/>
    </source>
</evidence>
<dbReference type="SUPFAM" id="SSF48179">
    <property type="entry name" value="6-phosphogluconate dehydrogenase C-terminal domain-like"/>
    <property type="match status" value="1"/>
</dbReference>
<dbReference type="InterPro" id="IPR022694">
    <property type="entry name" value="3-OHacyl-CoA_DH"/>
</dbReference>
<dbReference type="InterPro" id="IPR013328">
    <property type="entry name" value="6PGD_dom2"/>
</dbReference>
<dbReference type="GO" id="GO:0016616">
    <property type="term" value="F:oxidoreductase activity, acting on the CH-OH group of donors, NAD or NADP as acceptor"/>
    <property type="evidence" value="ECO:0007669"/>
    <property type="project" value="InterPro"/>
</dbReference>
<dbReference type="GO" id="GO:0006631">
    <property type="term" value="P:fatty acid metabolic process"/>
    <property type="evidence" value="ECO:0007669"/>
    <property type="project" value="InterPro"/>
</dbReference>
<feature type="binding site" evidence="5">
    <location>
        <position position="96"/>
    </location>
    <ligand>
        <name>NAD(+)</name>
        <dbReference type="ChEBI" id="CHEBI:57540"/>
    </ligand>
</feature>
<accession>E0I7F0</accession>
<feature type="binding site" evidence="5">
    <location>
        <position position="32"/>
    </location>
    <ligand>
        <name>NAD(+)</name>
        <dbReference type="ChEBI" id="CHEBI:57540"/>
    </ligand>
</feature>
<dbReference type="PIRSF" id="PIRSF000105">
    <property type="entry name" value="HCDH"/>
    <property type="match status" value="1"/>
</dbReference>
<evidence type="ECO:0000259" key="6">
    <source>
        <dbReference type="Pfam" id="PF00725"/>
    </source>
</evidence>
<dbReference type="Gene3D" id="3.40.50.720">
    <property type="entry name" value="NAD(P)-binding Rossmann-like Domain"/>
    <property type="match status" value="1"/>
</dbReference>
<dbReference type="SUPFAM" id="SSF51735">
    <property type="entry name" value="NAD(P)-binding Rossmann-fold domains"/>
    <property type="match status" value="1"/>
</dbReference>
<feature type="domain" description="3-hydroxyacyl-CoA dehydrogenase NAD binding" evidence="7">
    <location>
        <begin position="5"/>
        <end position="182"/>
    </location>
</feature>